<accession>A0A813L5H6</accession>
<evidence type="ECO:0000256" key="5">
    <source>
        <dbReference type="SAM" id="SignalP"/>
    </source>
</evidence>
<dbReference type="GO" id="GO:0017136">
    <property type="term" value="F:histone deacetylase activity, NAD-dependent"/>
    <property type="evidence" value="ECO:0007669"/>
    <property type="project" value="TreeGrafter"/>
</dbReference>
<dbReference type="GO" id="GO:0046872">
    <property type="term" value="F:metal ion binding"/>
    <property type="evidence" value="ECO:0007669"/>
    <property type="project" value="UniProtKB-KW"/>
</dbReference>
<dbReference type="InterPro" id="IPR029035">
    <property type="entry name" value="DHS-like_NAD/FAD-binding_dom"/>
</dbReference>
<dbReference type="Gene3D" id="3.30.1600.10">
    <property type="entry name" value="SIR2/SIRT2 'Small Domain"/>
    <property type="match status" value="2"/>
</dbReference>
<dbReference type="InterPro" id="IPR026590">
    <property type="entry name" value="Ssirtuin_cat_dom"/>
</dbReference>
<dbReference type="PANTHER" id="PTHR11085">
    <property type="entry name" value="NAD-DEPENDENT PROTEIN DEACYLASE SIRTUIN-5, MITOCHONDRIAL-RELATED"/>
    <property type="match status" value="1"/>
</dbReference>
<feature type="domain" description="Deacetylase sirtuin-type" evidence="6">
    <location>
        <begin position="256"/>
        <end position="600"/>
    </location>
</feature>
<dbReference type="Gene3D" id="3.40.50.1220">
    <property type="entry name" value="TPP-binding domain"/>
    <property type="match status" value="2"/>
</dbReference>
<feature type="region of interest" description="Disordered" evidence="4">
    <location>
        <begin position="606"/>
        <end position="626"/>
    </location>
</feature>
<feature type="region of interest" description="Disordered" evidence="4">
    <location>
        <begin position="426"/>
        <end position="484"/>
    </location>
</feature>
<organism evidence="7 8">
    <name type="scientific">Polarella glacialis</name>
    <name type="common">Dinoflagellate</name>
    <dbReference type="NCBI Taxonomy" id="89957"/>
    <lineage>
        <taxon>Eukaryota</taxon>
        <taxon>Sar</taxon>
        <taxon>Alveolata</taxon>
        <taxon>Dinophyceae</taxon>
        <taxon>Suessiales</taxon>
        <taxon>Suessiaceae</taxon>
        <taxon>Polarella</taxon>
    </lineage>
</organism>
<feature type="active site" description="Proton acceptor" evidence="3">
    <location>
        <position position="379"/>
    </location>
</feature>
<dbReference type="Proteomes" id="UP000626109">
    <property type="component" value="Unassembled WGS sequence"/>
</dbReference>
<evidence type="ECO:0000313" key="8">
    <source>
        <dbReference type="Proteomes" id="UP000626109"/>
    </source>
</evidence>
<proteinExistence type="predicted"/>
<dbReference type="Pfam" id="PF02146">
    <property type="entry name" value="SIR2"/>
    <property type="match status" value="1"/>
</dbReference>
<dbReference type="PROSITE" id="PS50305">
    <property type="entry name" value="SIRTUIN"/>
    <property type="match status" value="1"/>
</dbReference>
<dbReference type="InterPro" id="IPR050134">
    <property type="entry name" value="NAD-dep_sirtuin_deacylases"/>
</dbReference>
<name>A0A813L5H6_POLGL</name>
<evidence type="ECO:0000256" key="4">
    <source>
        <dbReference type="SAM" id="MobiDB-lite"/>
    </source>
</evidence>
<feature type="signal peptide" evidence="5">
    <location>
        <begin position="1"/>
        <end position="24"/>
    </location>
</feature>
<keyword evidence="5" id="KW-0732">Signal</keyword>
<keyword evidence="3" id="KW-0862">Zinc</keyword>
<dbReference type="SUPFAM" id="SSF52467">
    <property type="entry name" value="DHS-like NAD/FAD-binding domain"/>
    <property type="match status" value="1"/>
</dbReference>
<feature type="binding site" evidence="3">
    <location>
        <position position="499"/>
    </location>
    <ligand>
        <name>Zn(2+)</name>
        <dbReference type="ChEBI" id="CHEBI:29105"/>
    </ligand>
</feature>
<dbReference type="InterPro" id="IPR003000">
    <property type="entry name" value="Sirtuin"/>
</dbReference>
<keyword evidence="1" id="KW-0808">Transferase</keyword>
<keyword evidence="3" id="KW-0479">Metal-binding</keyword>
<dbReference type="GO" id="GO:0070403">
    <property type="term" value="F:NAD+ binding"/>
    <property type="evidence" value="ECO:0007669"/>
    <property type="project" value="InterPro"/>
</dbReference>
<evidence type="ECO:0000256" key="2">
    <source>
        <dbReference type="ARBA" id="ARBA00023027"/>
    </source>
</evidence>
<feature type="compositionally biased region" description="Low complexity" evidence="4">
    <location>
        <begin position="435"/>
        <end position="474"/>
    </location>
</feature>
<reference evidence="7" key="1">
    <citation type="submission" date="2021-02" db="EMBL/GenBank/DDBJ databases">
        <authorList>
            <person name="Dougan E. K."/>
            <person name="Rhodes N."/>
            <person name="Thang M."/>
            <person name="Chan C."/>
        </authorList>
    </citation>
    <scope>NUCLEOTIDE SEQUENCE</scope>
</reference>
<evidence type="ECO:0000259" key="6">
    <source>
        <dbReference type="PROSITE" id="PS50305"/>
    </source>
</evidence>
<dbReference type="AlphaFoldDB" id="A0A813L5H6"/>
<feature type="region of interest" description="Disordered" evidence="4">
    <location>
        <begin position="223"/>
        <end position="242"/>
    </location>
</feature>
<feature type="binding site" evidence="3">
    <location>
        <position position="387"/>
    </location>
    <ligand>
        <name>Zn(2+)</name>
        <dbReference type="ChEBI" id="CHEBI:29105"/>
    </ligand>
</feature>
<comment type="caution">
    <text evidence="7">The sequence shown here is derived from an EMBL/GenBank/DDBJ whole genome shotgun (WGS) entry which is preliminary data.</text>
</comment>
<feature type="chain" id="PRO_5032739286" description="Deacetylase sirtuin-type domain-containing protein" evidence="5">
    <location>
        <begin position="25"/>
        <end position="626"/>
    </location>
</feature>
<dbReference type="PANTHER" id="PTHR11085:SF10">
    <property type="entry name" value="NAD-DEPENDENT PROTEIN DEACYLASE SIRTUIN-5, MITOCHONDRIAL-RELATED"/>
    <property type="match status" value="1"/>
</dbReference>
<evidence type="ECO:0000256" key="3">
    <source>
        <dbReference type="PROSITE-ProRule" id="PRU00236"/>
    </source>
</evidence>
<feature type="binding site" evidence="3">
    <location>
        <position position="392"/>
    </location>
    <ligand>
        <name>Zn(2+)</name>
        <dbReference type="ChEBI" id="CHEBI:29105"/>
    </ligand>
</feature>
<evidence type="ECO:0000256" key="1">
    <source>
        <dbReference type="ARBA" id="ARBA00022679"/>
    </source>
</evidence>
<evidence type="ECO:0000313" key="7">
    <source>
        <dbReference type="EMBL" id="CAE8720134.1"/>
    </source>
</evidence>
<dbReference type="InterPro" id="IPR026591">
    <property type="entry name" value="Sirtuin_cat_small_dom_sf"/>
</dbReference>
<dbReference type="EMBL" id="CAJNNW010033737">
    <property type="protein sequence ID" value="CAE8720134.1"/>
    <property type="molecule type" value="Genomic_DNA"/>
</dbReference>
<protein>
    <recommendedName>
        <fullName evidence="6">Deacetylase sirtuin-type domain-containing protein</fullName>
    </recommendedName>
</protein>
<feature type="compositionally biased region" description="Basic and acidic residues" evidence="4">
    <location>
        <begin position="606"/>
        <end position="619"/>
    </location>
</feature>
<gene>
    <name evidence="7" type="ORF">PGLA2088_LOCUS41116</name>
</gene>
<keyword evidence="2" id="KW-0520">NAD</keyword>
<feature type="compositionally biased region" description="Low complexity" evidence="4">
    <location>
        <begin position="223"/>
        <end position="236"/>
    </location>
</feature>
<feature type="binding site" evidence="3">
    <location>
        <position position="502"/>
    </location>
    <ligand>
        <name>Zn(2+)</name>
        <dbReference type="ChEBI" id="CHEBI:29105"/>
    </ligand>
</feature>
<sequence length="626" mass="66071">MSMTGQRPVLVFADLGALLQSLAGSVPGLWPAIVRGGQEEFQCEPAGDPKEEPSQAKAFAVSVLAEDESDSRLNLVSEALRAGLRDLGLRAVTQQYAFSGVQFSSELVLVQLCCRQGGESQPELAWETDCPKETLRVLVLSEGATRQVCIEGHTWQLCSGEGQNCRPGTSGGQGTAGTAGIAGTAGTVAGRTIGLVPGSGALLYADGNVEALMRPVLLFDASDSTAPTDPSTASATEGPRRQLLQPSGNCGKLPLGLSAATSPMDVAARWLAESGGKVLAFTGAGISAESGVPTYRDAGGLWLRYNQMEVSSLPGFVRDPAKIWAFERDFFQLLDGVQPNAGHKALVELECKGLLSSVVTQNVDGLHQAAGSRVVCEVHGSEVHAICLRKGCGRRCELAGVFAADALWGTEDPELRAELKAQLHELQQKCRPGRSSPTDSSEASSEGQSLPSLPSCALDSSSSSSASAPSSSRSNGVFSPKMPSPRETLEDSLFKVPLCPFCKRGILKPDGVYFGEPLSRKVLLRSLRFAAEAKVVLLVGTNGNVDPARRLPLLAKRAQGARIIEVNPKSTALSKHADLRLMGPSAELLPELVRRTLGLWSERAEGQKGAIGERAEKGTRGTKKRP</sequence>